<dbReference type="Proteomes" id="UP000290439">
    <property type="component" value="Chromosome"/>
</dbReference>
<sequence>MRTKTDIRFVVDTDPAQVMDALAAVEMLPDWSAAYTDARVATRDEEGRPRRVFVKAEMLGSSDLQVLEYDWDANRSAWEVVDSTRGVKGGGFFELSESDEGTHVWYHNELYLPIPVPGFLLKRSVRRANEAMVETFIDFAERFPETETIRTA</sequence>
<gene>
    <name evidence="1" type="ORF">NCTC10797_04636</name>
</gene>
<dbReference type="PANTHER" id="PTHR39683">
    <property type="entry name" value="CONSERVED PROTEIN TB16.3"/>
    <property type="match status" value="1"/>
</dbReference>
<reference evidence="1 2" key="1">
    <citation type="submission" date="2019-02" db="EMBL/GenBank/DDBJ databases">
        <authorList>
            <consortium name="Pathogen Informatics"/>
        </authorList>
    </citation>
    <scope>NUCLEOTIDE SEQUENCE [LARGE SCALE GENOMIC DNA]</scope>
    <source>
        <strain evidence="1 2">3012STDY6756504</strain>
    </source>
</reference>
<dbReference type="EMBL" id="LR215973">
    <property type="protein sequence ID" value="VFB00829.1"/>
    <property type="molecule type" value="Genomic_DNA"/>
</dbReference>
<dbReference type="PANTHER" id="PTHR39683:SF4">
    <property type="entry name" value="COENZYME Q-BINDING PROTEIN COQ10 START DOMAIN-CONTAINING PROTEIN"/>
    <property type="match status" value="1"/>
</dbReference>
<dbReference type="Gene3D" id="3.30.530.20">
    <property type="match status" value="1"/>
</dbReference>
<evidence type="ECO:0000313" key="2">
    <source>
        <dbReference type="Proteomes" id="UP000290439"/>
    </source>
</evidence>
<dbReference type="InterPro" id="IPR023393">
    <property type="entry name" value="START-like_dom_sf"/>
</dbReference>
<evidence type="ECO:0000313" key="1">
    <source>
        <dbReference type="EMBL" id="VFB00829.1"/>
    </source>
</evidence>
<organism evidence="1 2">
    <name type="scientific">Nocardia cyriacigeorgica</name>
    <dbReference type="NCBI Taxonomy" id="135487"/>
    <lineage>
        <taxon>Bacteria</taxon>
        <taxon>Bacillati</taxon>
        <taxon>Actinomycetota</taxon>
        <taxon>Actinomycetes</taxon>
        <taxon>Mycobacteriales</taxon>
        <taxon>Nocardiaceae</taxon>
        <taxon>Nocardia</taxon>
    </lineage>
</organism>
<protein>
    <submittedName>
        <fullName evidence="1">Polyketide cyclase / dehydrase and lipid transport</fullName>
    </submittedName>
</protein>
<proteinExistence type="predicted"/>
<dbReference type="SUPFAM" id="SSF55961">
    <property type="entry name" value="Bet v1-like"/>
    <property type="match status" value="1"/>
</dbReference>
<dbReference type="InterPro" id="IPR019587">
    <property type="entry name" value="Polyketide_cyclase/dehydratase"/>
</dbReference>
<name>A0A4U8WFX3_9NOCA</name>
<accession>A0A4U8WFX3</accession>
<dbReference type="AlphaFoldDB" id="A0A4U8WFX3"/>
<dbReference type="RefSeq" id="WP_130918572.1">
    <property type="nucleotide sequence ID" value="NZ_JADLPI010000001.1"/>
</dbReference>
<dbReference type="Pfam" id="PF10604">
    <property type="entry name" value="Polyketide_cyc2"/>
    <property type="match status" value="1"/>
</dbReference>